<keyword evidence="7" id="KW-1185">Reference proteome</keyword>
<gene>
    <name evidence="6" type="ORF">SI7747_09012169</name>
</gene>
<comment type="similarity">
    <text evidence="4">Belongs to the ubiquitin-conjugating enzyme family.</text>
</comment>
<dbReference type="InterPro" id="IPR050113">
    <property type="entry name" value="Ub_conjugating_enzyme"/>
</dbReference>
<evidence type="ECO:0000313" key="6">
    <source>
        <dbReference type="EMBL" id="CAA2626470.1"/>
    </source>
</evidence>
<dbReference type="PANTHER" id="PTHR24067">
    <property type="entry name" value="UBIQUITIN-CONJUGATING ENZYME E2"/>
    <property type="match status" value="1"/>
</dbReference>
<keyword evidence="4" id="KW-0067">ATP-binding</keyword>
<dbReference type="PROSITE" id="PS00183">
    <property type="entry name" value="UBC_1"/>
    <property type="match status" value="1"/>
</dbReference>
<dbReference type="GO" id="GO:0016740">
    <property type="term" value="F:transferase activity"/>
    <property type="evidence" value="ECO:0007669"/>
    <property type="project" value="UniProtKB-KW"/>
</dbReference>
<dbReference type="Gene3D" id="3.10.110.10">
    <property type="entry name" value="Ubiquitin Conjugating Enzyme"/>
    <property type="match status" value="1"/>
</dbReference>
<feature type="active site" description="Glycyl thioester intermediate" evidence="3">
    <location>
        <position position="65"/>
    </location>
</feature>
<feature type="domain" description="UBC core" evidence="5">
    <location>
        <begin position="1"/>
        <end position="129"/>
    </location>
</feature>
<dbReference type="InterPro" id="IPR016135">
    <property type="entry name" value="UBQ-conjugating_enzyme/RWD"/>
</dbReference>
<evidence type="ECO:0000256" key="3">
    <source>
        <dbReference type="PROSITE-ProRule" id="PRU10133"/>
    </source>
</evidence>
<dbReference type="InterPro" id="IPR000608">
    <property type="entry name" value="UBC"/>
</dbReference>
<dbReference type="EMBL" id="CACRZD030000009">
    <property type="protein sequence ID" value="CAA6665780.1"/>
    <property type="molecule type" value="Genomic_DNA"/>
</dbReference>
<evidence type="ECO:0000256" key="1">
    <source>
        <dbReference type="ARBA" id="ARBA00022679"/>
    </source>
</evidence>
<sequence length="131" mass="14968">MIWQCLIPGKQGVSLLYSDIPYQVVILWLLPIALHFSEDYPSKPPKCKFPQGFFHPNVYPSGTVCLSILNEDKGWRPAITVKQILVGIQDLLDQPNPADPAQTEGYQLFIQDPTEYKRRVRLQSKQYPSPV</sequence>
<evidence type="ECO:0000256" key="2">
    <source>
        <dbReference type="ARBA" id="ARBA00022786"/>
    </source>
</evidence>
<accession>A0A7I8J6X8</accession>
<dbReference type="InterPro" id="IPR023313">
    <property type="entry name" value="UBQ-conjugating_AS"/>
</dbReference>
<dbReference type="AlphaFoldDB" id="A0A7I8J6X8"/>
<name>A0A7I8J6X8_SPIIN</name>
<dbReference type="CDD" id="cd23798">
    <property type="entry name" value="UBCc_UBE2I"/>
    <property type="match status" value="1"/>
</dbReference>
<dbReference type="Proteomes" id="UP001189122">
    <property type="component" value="Unassembled WGS sequence"/>
</dbReference>
<dbReference type="PROSITE" id="PS50127">
    <property type="entry name" value="UBC_2"/>
    <property type="match status" value="1"/>
</dbReference>
<evidence type="ECO:0000313" key="7">
    <source>
        <dbReference type="Proteomes" id="UP001189122"/>
    </source>
</evidence>
<keyword evidence="2 4" id="KW-0833">Ubl conjugation pathway</keyword>
<keyword evidence="4" id="KW-0547">Nucleotide-binding</keyword>
<organism evidence="6">
    <name type="scientific">Spirodela intermedia</name>
    <name type="common">Intermediate duckweed</name>
    <dbReference type="NCBI Taxonomy" id="51605"/>
    <lineage>
        <taxon>Eukaryota</taxon>
        <taxon>Viridiplantae</taxon>
        <taxon>Streptophyta</taxon>
        <taxon>Embryophyta</taxon>
        <taxon>Tracheophyta</taxon>
        <taxon>Spermatophyta</taxon>
        <taxon>Magnoliopsida</taxon>
        <taxon>Liliopsida</taxon>
        <taxon>Araceae</taxon>
        <taxon>Lemnoideae</taxon>
        <taxon>Spirodela</taxon>
    </lineage>
</organism>
<dbReference type="GO" id="GO:0005524">
    <property type="term" value="F:ATP binding"/>
    <property type="evidence" value="ECO:0007669"/>
    <property type="project" value="UniProtKB-UniRule"/>
</dbReference>
<keyword evidence="1" id="KW-0808">Transferase</keyword>
<reference evidence="6 7" key="1">
    <citation type="submission" date="2019-12" db="EMBL/GenBank/DDBJ databases">
        <authorList>
            <person name="Scholz U."/>
            <person name="Mascher M."/>
            <person name="Fiebig A."/>
        </authorList>
    </citation>
    <scope>NUCLEOTIDE SEQUENCE</scope>
</reference>
<dbReference type="SUPFAM" id="SSF54495">
    <property type="entry name" value="UBC-like"/>
    <property type="match status" value="1"/>
</dbReference>
<evidence type="ECO:0000256" key="4">
    <source>
        <dbReference type="RuleBase" id="RU362109"/>
    </source>
</evidence>
<evidence type="ECO:0000259" key="5">
    <source>
        <dbReference type="PROSITE" id="PS50127"/>
    </source>
</evidence>
<proteinExistence type="inferred from homology"/>
<dbReference type="EMBL" id="LR743596">
    <property type="protein sequence ID" value="CAA2626470.1"/>
    <property type="molecule type" value="Genomic_DNA"/>
</dbReference>
<dbReference type="SMART" id="SM00212">
    <property type="entry name" value="UBCc"/>
    <property type="match status" value="1"/>
</dbReference>
<dbReference type="Pfam" id="PF00179">
    <property type="entry name" value="UQ_con"/>
    <property type="match status" value="1"/>
</dbReference>
<protein>
    <recommendedName>
        <fullName evidence="5">UBC core domain-containing protein</fullName>
    </recommendedName>
</protein>